<evidence type="ECO:0000256" key="2">
    <source>
        <dbReference type="ARBA" id="ARBA00022908"/>
    </source>
</evidence>
<keyword evidence="2" id="KW-0229">DNA integration</keyword>
<sequence>MTANNNILMNLSPIFNKAIELGLLEKNPVRGIKRHKQESRSRYVTNEEMERVMKVLAEKENSQLTEEKKQSKISEFTALFTAARSGNILAMRWDEISLSEKIWCIPKTKSKNGKTLYIGLADKLIEVLQTRKLCSNSE</sequence>
<dbReference type="PANTHER" id="PTHR30629:SF2">
    <property type="entry name" value="PROPHAGE INTEGRASE INTS-RELATED"/>
    <property type="match status" value="1"/>
</dbReference>
<dbReference type="InterPro" id="IPR050808">
    <property type="entry name" value="Phage_Integrase"/>
</dbReference>
<evidence type="ECO:0000256" key="3">
    <source>
        <dbReference type="ARBA" id="ARBA00023125"/>
    </source>
</evidence>
<keyword evidence="4" id="KW-0233">DNA recombination</keyword>
<reference evidence="6" key="1">
    <citation type="submission" date="2018-03" db="EMBL/GenBank/DDBJ databases">
        <authorList>
            <person name="Batty M. E."/>
            <person name="Batty M E."/>
        </authorList>
    </citation>
    <scope>NUCLEOTIDE SEQUENCE [LARGE SCALE GENOMIC DNA]</scope>
    <source>
        <strain evidence="6">Gilliam</strain>
    </source>
</reference>
<name>A0A2U3QTY5_ORITS</name>
<dbReference type="Gene3D" id="1.10.150.130">
    <property type="match status" value="1"/>
</dbReference>
<dbReference type="GO" id="GO:0006310">
    <property type="term" value="P:DNA recombination"/>
    <property type="evidence" value="ECO:0007669"/>
    <property type="project" value="UniProtKB-KW"/>
</dbReference>
<dbReference type="EMBL" id="LS398551">
    <property type="protein sequence ID" value="SPR04410.1"/>
    <property type="molecule type" value="Genomic_DNA"/>
</dbReference>
<protein>
    <submittedName>
        <fullName evidence="5">Integrase</fullName>
    </submittedName>
</protein>
<dbReference type="GO" id="GO:0015074">
    <property type="term" value="P:DNA integration"/>
    <property type="evidence" value="ECO:0007669"/>
    <property type="project" value="UniProtKB-KW"/>
</dbReference>
<evidence type="ECO:0000256" key="4">
    <source>
        <dbReference type="ARBA" id="ARBA00023172"/>
    </source>
</evidence>
<proteinExistence type="inferred from homology"/>
<keyword evidence="6" id="KW-1185">Reference proteome</keyword>
<dbReference type="PANTHER" id="PTHR30629">
    <property type="entry name" value="PROPHAGE INTEGRASE"/>
    <property type="match status" value="1"/>
</dbReference>
<comment type="similarity">
    <text evidence="1">Belongs to the 'phage' integrase family.</text>
</comment>
<dbReference type="Gene3D" id="1.10.443.10">
    <property type="entry name" value="Intergrase catalytic core"/>
    <property type="match status" value="1"/>
</dbReference>
<dbReference type="InterPro" id="IPR010998">
    <property type="entry name" value="Integrase_recombinase_N"/>
</dbReference>
<dbReference type="Proteomes" id="UP000244959">
    <property type="component" value="Chromosome I"/>
</dbReference>
<gene>
    <name evidence="5" type="ORF">GILLIAM_00678</name>
</gene>
<dbReference type="InterPro" id="IPR011010">
    <property type="entry name" value="DNA_brk_join_enz"/>
</dbReference>
<evidence type="ECO:0000313" key="6">
    <source>
        <dbReference type="Proteomes" id="UP000244959"/>
    </source>
</evidence>
<dbReference type="InterPro" id="IPR013762">
    <property type="entry name" value="Integrase-like_cat_sf"/>
</dbReference>
<accession>A0A2U3QTY5</accession>
<dbReference type="RefSeq" id="WP_231966240.1">
    <property type="nucleotide sequence ID" value="NZ_LS398551.1"/>
</dbReference>
<keyword evidence="3" id="KW-0238">DNA-binding</keyword>
<organism evidence="5 6">
    <name type="scientific">Orientia tsutsugamushi str. Gilliam</name>
    <dbReference type="NCBI Taxonomy" id="1359184"/>
    <lineage>
        <taxon>Bacteria</taxon>
        <taxon>Pseudomonadati</taxon>
        <taxon>Pseudomonadota</taxon>
        <taxon>Alphaproteobacteria</taxon>
        <taxon>Rickettsiales</taxon>
        <taxon>Rickettsiaceae</taxon>
        <taxon>Rickettsieae</taxon>
        <taxon>Orientia</taxon>
    </lineage>
</organism>
<dbReference type="AlphaFoldDB" id="A0A2U3QTY5"/>
<dbReference type="SUPFAM" id="SSF56349">
    <property type="entry name" value="DNA breaking-rejoining enzymes"/>
    <property type="match status" value="1"/>
</dbReference>
<dbReference type="GO" id="GO:0003677">
    <property type="term" value="F:DNA binding"/>
    <property type="evidence" value="ECO:0007669"/>
    <property type="project" value="UniProtKB-KW"/>
</dbReference>
<evidence type="ECO:0000256" key="1">
    <source>
        <dbReference type="ARBA" id="ARBA00008857"/>
    </source>
</evidence>
<evidence type="ECO:0000313" key="5">
    <source>
        <dbReference type="EMBL" id="SPR04410.1"/>
    </source>
</evidence>